<keyword evidence="4 11" id="KW-0479">Metal-binding</keyword>
<keyword evidence="5 11" id="KW-0408">Iron</keyword>
<dbReference type="PANTHER" id="PTHR38839:SF6">
    <property type="entry name" value="TRANSCRIPTIONAL REGULATOR WHIB1"/>
    <property type="match status" value="1"/>
</dbReference>
<comment type="subcellular location">
    <subcellularLocation>
        <location evidence="1 11">Cytoplasm</location>
    </subcellularLocation>
</comment>
<feature type="region of interest" description="Disordered" evidence="12">
    <location>
        <begin position="87"/>
        <end position="110"/>
    </location>
</feature>
<feature type="binding site" evidence="11">
    <location>
        <position position="65"/>
    </location>
    <ligand>
        <name>[4Fe-4S] cluster</name>
        <dbReference type="ChEBI" id="CHEBI:49883"/>
    </ligand>
</feature>
<reference evidence="15" key="1">
    <citation type="journal article" date="2019" name="Int. J. Syst. Evol. Microbiol.">
        <title>The Global Catalogue of Microorganisms (GCM) 10K type strain sequencing project: providing services to taxonomists for standard genome sequencing and annotation.</title>
        <authorList>
            <consortium name="The Broad Institute Genomics Platform"/>
            <consortium name="The Broad Institute Genome Sequencing Center for Infectious Disease"/>
            <person name="Wu L."/>
            <person name="Ma J."/>
        </authorList>
    </citation>
    <scope>NUCLEOTIDE SEQUENCE [LARGE SCALE GENOMIC DNA]</scope>
    <source>
        <strain evidence="15">JCM 18409</strain>
    </source>
</reference>
<dbReference type="EMBL" id="BAABKB010000037">
    <property type="protein sequence ID" value="GAA5031940.1"/>
    <property type="molecule type" value="Genomic_DNA"/>
</dbReference>
<comment type="function">
    <text evidence="11">Acts as a transcriptional regulator. Probably redox-responsive. The apo- but not holo-form probably binds DNA.</text>
</comment>
<evidence type="ECO:0000259" key="13">
    <source>
        <dbReference type="PROSITE" id="PS51674"/>
    </source>
</evidence>
<evidence type="ECO:0000256" key="8">
    <source>
        <dbReference type="ARBA" id="ARBA00023125"/>
    </source>
</evidence>
<dbReference type="HAMAP" id="MF_01479">
    <property type="entry name" value="WhiB"/>
    <property type="match status" value="1"/>
</dbReference>
<feature type="domain" description="4Fe-4S Wbl-type" evidence="13">
    <location>
        <begin position="33"/>
        <end position="95"/>
    </location>
</feature>
<evidence type="ECO:0000256" key="11">
    <source>
        <dbReference type="HAMAP-Rule" id="MF_01479"/>
    </source>
</evidence>
<keyword evidence="3 11" id="KW-0004">4Fe-4S</keyword>
<evidence type="ECO:0000256" key="7">
    <source>
        <dbReference type="ARBA" id="ARBA00023015"/>
    </source>
</evidence>
<dbReference type="Proteomes" id="UP001501759">
    <property type="component" value="Unassembled WGS sequence"/>
</dbReference>
<proteinExistence type="inferred from homology"/>
<dbReference type="Pfam" id="PF02467">
    <property type="entry name" value="Whib"/>
    <property type="match status" value="1"/>
</dbReference>
<sequence length="110" mass="12006">MQEAQGMPHRGATATGSGRTYGIAAVNWRESAACRSEDPELFFPIGDDGLSLRQIEQARAVCHGCPVVRACGDWALRHAEYDGVWGGMSAEERRSMRRRRTAGSARSPEA</sequence>
<evidence type="ECO:0000256" key="9">
    <source>
        <dbReference type="ARBA" id="ARBA00023157"/>
    </source>
</evidence>
<keyword evidence="6 11" id="KW-0411">Iron-sulfur</keyword>
<dbReference type="InterPro" id="IPR003482">
    <property type="entry name" value="Whib"/>
</dbReference>
<evidence type="ECO:0000313" key="15">
    <source>
        <dbReference type="Proteomes" id="UP001501759"/>
    </source>
</evidence>
<accession>A0ABP9JH89</accession>
<evidence type="ECO:0000256" key="2">
    <source>
        <dbReference type="ARBA" id="ARBA00006597"/>
    </source>
</evidence>
<feature type="binding site" evidence="11">
    <location>
        <position position="62"/>
    </location>
    <ligand>
        <name>[4Fe-4S] cluster</name>
        <dbReference type="ChEBI" id="CHEBI:49883"/>
    </ligand>
</feature>
<protein>
    <recommendedName>
        <fullName evidence="11">Transcriptional regulator WhiB</fullName>
    </recommendedName>
</protein>
<keyword evidence="11" id="KW-0963">Cytoplasm</keyword>
<comment type="PTM">
    <text evidence="11">Upon Fe-S cluster removal intramolecular disulfide bonds are formed.</text>
</comment>
<evidence type="ECO:0000256" key="4">
    <source>
        <dbReference type="ARBA" id="ARBA00022723"/>
    </source>
</evidence>
<keyword evidence="7 11" id="KW-0805">Transcription regulation</keyword>
<gene>
    <name evidence="11" type="primary">whiB</name>
    <name evidence="14" type="ORF">GCM10023335_73810</name>
</gene>
<keyword evidence="15" id="KW-1185">Reference proteome</keyword>
<comment type="similarity">
    <text evidence="2 11">Belongs to the WhiB family.</text>
</comment>
<feature type="binding site" evidence="11">
    <location>
        <position position="34"/>
    </location>
    <ligand>
        <name>[4Fe-4S] cluster</name>
        <dbReference type="ChEBI" id="CHEBI:49883"/>
    </ligand>
</feature>
<feature type="binding site" evidence="11">
    <location>
        <position position="71"/>
    </location>
    <ligand>
        <name>[4Fe-4S] cluster</name>
        <dbReference type="ChEBI" id="CHEBI:49883"/>
    </ligand>
</feature>
<comment type="PTM">
    <text evidence="11">The Fe-S cluster can be nitrosylated by nitric oxide (NO).</text>
</comment>
<comment type="caution">
    <text evidence="14">The sequence shown here is derived from an EMBL/GenBank/DDBJ whole genome shotgun (WGS) entry which is preliminary data.</text>
</comment>
<dbReference type="PANTHER" id="PTHR38839">
    <property type="entry name" value="TRANSCRIPTIONAL REGULATOR WHID-RELATED"/>
    <property type="match status" value="1"/>
</dbReference>
<evidence type="ECO:0000313" key="14">
    <source>
        <dbReference type="EMBL" id="GAA5031940.1"/>
    </source>
</evidence>
<keyword evidence="8 11" id="KW-0238">DNA-binding</keyword>
<evidence type="ECO:0000256" key="1">
    <source>
        <dbReference type="ARBA" id="ARBA00004496"/>
    </source>
</evidence>
<evidence type="ECO:0000256" key="3">
    <source>
        <dbReference type="ARBA" id="ARBA00022485"/>
    </source>
</evidence>
<evidence type="ECO:0000256" key="6">
    <source>
        <dbReference type="ARBA" id="ARBA00023014"/>
    </source>
</evidence>
<keyword evidence="10 11" id="KW-0804">Transcription</keyword>
<dbReference type="PROSITE" id="PS51674">
    <property type="entry name" value="4FE4S_WBL"/>
    <property type="match status" value="1"/>
</dbReference>
<dbReference type="InterPro" id="IPR034768">
    <property type="entry name" value="4FE4S_WBL"/>
</dbReference>
<name>A0ABP9JH89_9ACTN</name>
<evidence type="ECO:0000256" key="5">
    <source>
        <dbReference type="ARBA" id="ARBA00023004"/>
    </source>
</evidence>
<organism evidence="14 15">
    <name type="scientific">Streptomyces siamensis</name>
    <dbReference type="NCBI Taxonomy" id="1274986"/>
    <lineage>
        <taxon>Bacteria</taxon>
        <taxon>Bacillati</taxon>
        <taxon>Actinomycetota</taxon>
        <taxon>Actinomycetes</taxon>
        <taxon>Kitasatosporales</taxon>
        <taxon>Streptomycetaceae</taxon>
        <taxon>Streptomyces</taxon>
    </lineage>
</organism>
<keyword evidence="9 11" id="KW-1015">Disulfide bond</keyword>
<comment type="cofactor">
    <cofactor evidence="11">
        <name>[4Fe-4S] cluster</name>
        <dbReference type="ChEBI" id="CHEBI:49883"/>
    </cofactor>
    <text evidence="11">Binds 1 [4Fe-4S] cluster per subunit. Following nitrosylation of the [4Fe-4S] cluster binds 1 [4Fe-8(NO)] cluster per subunit.</text>
</comment>
<evidence type="ECO:0000256" key="12">
    <source>
        <dbReference type="SAM" id="MobiDB-lite"/>
    </source>
</evidence>
<evidence type="ECO:0000256" key="10">
    <source>
        <dbReference type="ARBA" id="ARBA00023163"/>
    </source>
</evidence>